<dbReference type="Gene3D" id="3.10.450.50">
    <property type="match status" value="1"/>
</dbReference>
<dbReference type="EMBL" id="SMGK01000003">
    <property type="protein sequence ID" value="TCK72655.1"/>
    <property type="molecule type" value="Genomic_DNA"/>
</dbReference>
<comment type="caution">
    <text evidence="3">The sequence shown here is derived from an EMBL/GenBank/DDBJ whole genome shotgun (WGS) entry which is preliminary data.</text>
</comment>
<protein>
    <submittedName>
        <fullName evidence="3">Ketosteroid isomerase-like protein</fullName>
    </submittedName>
</protein>
<name>A0A4R1L3N8_9BACT</name>
<gene>
    <name evidence="3" type="ORF">C7378_2241</name>
</gene>
<dbReference type="SUPFAM" id="SSF54427">
    <property type="entry name" value="NTF2-like"/>
    <property type="match status" value="1"/>
</dbReference>
<keyword evidence="3" id="KW-0413">Isomerase</keyword>
<dbReference type="Pfam" id="PF14534">
    <property type="entry name" value="DUF4440"/>
    <property type="match status" value="1"/>
</dbReference>
<proteinExistence type="predicted"/>
<dbReference type="AlphaFoldDB" id="A0A4R1L3N8"/>
<feature type="domain" description="DUF4440" evidence="2">
    <location>
        <begin position="47"/>
        <end position="153"/>
    </location>
</feature>
<evidence type="ECO:0000313" key="3">
    <source>
        <dbReference type="EMBL" id="TCK72655.1"/>
    </source>
</evidence>
<dbReference type="GO" id="GO:0016853">
    <property type="term" value="F:isomerase activity"/>
    <property type="evidence" value="ECO:0007669"/>
    <property type="project" value="UniProtKB-KW"/>
</dbReference>
<feature type="chain" id="PRO_5020456812" evidence="1">
    <location>
        <begin position="35"/>
        <end position="170"/>
    </location>
</feature>
<dbReference type="InterPro" id="IPR027843">
    <property type="entry name" value="DUF4440"/>
</dbReference>
<evidence type="ECO:0000259" key="2">
    <source>
        <dbReference type="Pfam" id="PF14534"/>
    </source>
</evidence>
<dbReference type="InterPro" id="IPR032710">
    <property type="entry name" value="NTF2-like_dom_sf"/>
</dbReference>
<reference evidence="3 4" key="1">
    <citation type="submission" date="2019-03" db="EMBL/GenBank/DDBJ databases">
        <title>Genomic Encyclopedia of Type Strains, Phase IV (KMG-IV): sequencing the most valuable type-strain genomes for metagenomic binning, comparative biology and taxonomic classification.</title>
        <authorList>
            <person name="Goeker M."/>
        </authorList>
    </citation>
    <scope>NUCLEOTIDE SEQUENCE [LARGE SCALE GENOMIC DNA]</scope>
    <source>
        <strain evidence="3 4">DSM 103428</strain>
    </source>
</reference>
<keyword evidence="1" id="KW-0732">Signal</keyword>
<dbReference type="Proteomes" id="UP000295210">
    <property type="component" value="Unassembled WGS sequence"/>
</dbReference>
<sequence>MQRPASFRKPLKATGACLLLLLFGMCALSMPAHAAMPHRENRAQKEVEALEAQWRTAQITNDVKTMDRLLADDYIGISANGTIETKAEILAQHRSGTLEIKQLDFTDTKVRVYGDTAVVTSRAELTGTNGESDVSGEYRYTRVYNRRFGQWKIVSFEASHVHDASSRSKH</sequence>
<organism evidence="3 4">
    <name type="scientific">Acidipila rosea</name>
    <dbReference type="NCBI Taxonomy" id="768535"/>
    <lineage>
        <taxon>Bacteria</taxon>
        <taxon>Pseudomonadati</taxon>
        <taxon>Acidobacteriota</taxon>
        <taxon>Terriglobia</taxon>
        <taxon>Terriglobales</taxon>
        <taxon>Acidobacteriaceae</taxon>
        <taxon>Acidipila</taxon>
    </lineage>
</organism>
<feature type="signal peptide" evidence="1">
    <location>
        <begin position="1"/>
        <end position="34"/>
    </location>
</feature>
<keyword evidence="4" id="KW-1185">Reference proteome</keyword>
<evidence type="ECO:0000256" key="1">
    <source>
        <dbReference type="SAM" id="SignalP"/>
    </source>
</evidence>
<dbReference type="RefSeq" id="WP_165876760.1">
    <property type="nucleotide sequence ID" value="NZ_SMGK01000003.1"/>
</dbReference>
<accession>A0A4R1L3N8</accession>
<evidence type="ECO:0000313" key="4">
    <source>
        <dbReference type="Proteomes" id="UP000295210"/>
    </source>
</evidence>